<evidence type="ECO:0000313" key="4">
    <source>
        <dbReference type="Proteomes" id="UP001183648"/>
    </source>
</evidence>
<dbReference type="PANTHER" id="PTHR13627:SF31">
    <property type="entry name" value="RIBITOL 5-PHOSPHATE TRANSFERASE FKRP"/>
    <property type="match status" value="1"/>
</dbReference>
<protein>
    <submittedName>
        <fullName evidence="3">SAM-dependent methyltransferase</fullName>
    </submittedName>
</protein>
<evidence type="ECO:0000256" key="1">
    <source>
        <dbReference type="SAM" id="MobiDB-lite"/>
    </source>
</evidence>
<feature type="region of interest" description="Disordered" evidence="1">
    <location>
        <begin position="471"/>
        <end position="494"/>
    </location>
</feature>
<dbReference type="InterPro" id="IPR052613">
    <property type="entry name" value="LicD_transferase"/>
</dbReference>
<organism evidence="3 4">
    <name type="scientific">Nocardioides marmoribigeumensis</name>
    <dbReference type="NCBI Taxonomy" id="433649"/>
    <lineage>
        <taxon>Bacteria</taxon>
        <taxon>Bacillati</taxon>
        <taxon>Actinomycetota</taxon>
        <taxon>Actinomycetes</taxon>
        <taxon>Propionibacteriales</taxon>
        <taxon>Nocardioidaceae</taxon>
        <taxon>Nocardioides</taxon>
    </lineage>
</organism>
<dbReference type="SUPFAM" id="SSF53335">
    <property type="entry name" value="S-adenosyl-L-methionine-dependent methyltransferases"/>
    <property type="match status" value="1"/>
</dbReference>
<dbReference type="Pfam" id="PF04991">
    <property type="entry name" value="LicD"/>
    <property type="match status" value="1"/>
</dbReference>
<dbReference type="GO" id="GO:0032259">
    <property type="term" value="P:methylation"/>
    <property type="evidence" value="ECO:0007669"/>
    <property type="project" value="UniProtKB-KW"/>
</dbReference>
<dbReference type="PANTHER" id="PTHR13627">
    <property type="entry name" value="FUKUTIN RELATED PROTEIN"/>
    <property type="match status" value="1"/>
</dbReference>
<evidence type="ECO:0000313" key="3">
    <source>
        <dbReference type="EMBL" id="MDR7363095.1"/>
    </source>
</evidence>
<dbReference type="GO" id="GO:0008168">
    <property type="term" value="F:methyltransferase activity"/>
    <property type="evidence" value="ECO:0007669"/>
    <property type="project" value="UniProtKB-KW"/>
</dbReference>
<comment type="caution">
    <text evidence="3">The sequence shown here is derived from an EMBL/GenBank/DDBJ whole genome shotgun (WGS) entry which is preliminary data.</text>
</comment>
<name>A0ABU2BXG7_9ACTN</name>
<evidence type="ECO:0000259" key="2">
    <source>
        <dbReference type="Pfam" id="PF04991"/>
    </source>
</evidence>
<feature type="domain" description="LicD/FKTN/FKRP nucleotidyltransferase" evidence="2">
    <location>
        <begin position="151"/>
        <end position="181"/>
    </location>
</feature>
<dbReference type="EMBL" id="JAVDYG010000001">
    <property type="protein sequence ID" value="MDR7363095.1"/>
    <property type="molecule type" value="Genomic_DNA"/>
</dbReference>
<dbReference type="InterPro" id="IPR007074">
    <property type="entry name" value="LicD/FKTN/FKRP_NTP_transf"/>
</dbReference>
<gene>
    <name evidence="3" type="ORF">J2S63_002648</name>
</gene>
<dbReference type="InterPro" id="IPR029063">
    <property type="entry name" value="SAM-dependent_MTases_sf"/>
</dbReference>
<keyword evidence="4" id="KW-1185">Reference proteome</keyword>
<proteinExistence type="predicted"/>
<accession>A0ABU2BXG7</accession>
<dbReference type="Gene3D" id="3.40.50.150">
    <property type="entry name" value="Vaccinia Virus protein VP39"/>
    <property type="match status" value="1"/>
</dbReference>
<sequence>MTGAEQHPLAPLRSLRVDDEGLLLEPDPADAGHDVALDVLLDDRRIWSFWTVRDTHEEGAALRLPWPPALARFLDGRTTVSLVDHVHRAEVGRAEAVLGSGEGRIAVVDKQGRPLGLDKSLVLSRLFDSRDPEQVAPLLDSIEQVLAELRACGIEAFLAYGSLLGAVREGGLIGHDNDADLGYVSTYDHPAEAVAESFRLQRALVERGLPVTRYSGMGLRVDVSEPDGGTRGLDVFGGFMREGSLYLMGEVGAPFERDWVWPLSEVRFEGRTFPAPAAPDKLLEAMYGPTWRTPDPAYKFTTPQSTTRRLDGWFRGTRGGRILEWDVAKPRELAGRTLRPSAFARWAVGTLEGPLRPTTLLDVGCGAGVDATWTAREGLSTVGVDFKPIHHRHLAARAEAEGLPLRFHWTNLNEVRSVMAGGAQLARLPGPRSVVSRHVLDAVDGDGRRGFYRLADMATRGGGRTLVQVRRAPRGAGEDRVTPPQAGGRGRSRPLDVDALVAEVAAHGGRVLERVDLTETAADAPEGGFPRGEETSDVTRLVMTWH</sequence>
<dbReference type="Proteomes" id="UP001183648">
    <property type="component" value="Unassembled WGS sequence"/>
</dbReference>
<reference evidence="3 4" key="1">
    <citation type="submission" date="2023-07" db="EMBL/GenBank/DDBJ databases">
        <title>Sequencing the genomes of 1000 actinobacteria strains.</title>
        <authorList>
            <person name="Klenk H.-P."/>
        </authorList>
    </citation>
    <scope>NUCLEOTIDE SEQUENCE [LARGE SCALE GENOMIC DNA]</scope>
    <source>
        <strain evidence="3 4">DSM 19426</strain>
    </source>
</reference>
<dbReference type="RefSeq" id="WP_310303038.1">
    <property type="nucleotide sequence ID" value="NZ_BAAAPS010000010.1"/>
</dbReference>
<keyword evidence="3" id="KW-0489">Methyltransferase</keyword>
<keyword evidence="3" id="KW-0808">Transferase</keyword>